<name>A0ACC4DJK4_PURLI</name>
<accession>A0ACC4DJK4</accession>
<protein>
    <submittedName>
        <fullName evidence="1">Uncharacterized protein</fullName>
    </submittedName>
</protein>
<comment type="caution">
    <text evidence="1">The sequence shown here is derived from an EMBL/GenBank/DDBJ whole genome shotgun (WGS) entry which is preliminary data.</text>
</comment>
<evidence type="ECO:0000313" key="2">
    <source>
        <dbReference type="Proteomes" id="UP001638806"/>
    </source>
</evidence>
<dbReference type="EMBL" id="JBGNUJ010000008">
    <property type="protein sequence ID" value="KAL3956466.1"/>
    <property type="molecule type" value="Genomic_DNA"/>
</dbReference>
<evidence type="ECO:0000313" key="1">
    <source>
        <dbReference type="EMBL" id="KAL3956466.1"/>
    </source>
</evidence>
<dbReference type="Proteomes" id="UP001638806">
    <property type="component" value="Unassembled WGS sequence"/>
</dbReference>
<gene>
    <name evidence="1" type="ORF">ACCO45_009312</name>
</gene>
<reference evidence="1" key="1">
    <citation type="submission" date="2024-12" db="EMBL/GenBank/DDBJ databases">
        <title>Comparative genomics and development of molecular markers within Purpureocillium lilacinum and among Purpureocillium species.</title>
        <authorList>
            <person name="Yeh Z.-Y."/>
            <person name="Ni N.-T."/>
            <person name="Lo P.-H."/>
            <person name="Mushyakhwo K."/>
            <person name="Lin C.-F."/>
            <person name="Nai Y.-S."/>
        </authorList>
    </citation>
    <scope>NUCLEOTIDE SEQUENCE</scope>
    <source>
        <strain evidence="1">NCHU-NPUST-175</strain>
    </source>
</reference>
<proteinExistence type="predicted"/>
<organism evidence="1 2">
    <name type="scientific">Purpureocillium lilacinum</name>
    <name type="common">Paecilomyces lilacinus</name>
    <dbReference type="NCBI Taxonomy" id="33203"/>
    <lineage>
        <taxon>Eukaryota</taxon>
        <taxon>Fungi</taxon>
        <taxon>Dikarya</taxon>
        <taxon>Ascomycota</taxon>
        <taxon>Pezizomycotina</taxon>
        <taxon>Sordariomycetes</taxon>
        <taxon>Hypocreomycetidae</taxon>
        <taxon>Hypocreales</taxon>
        <taxon>Ophiocordycipitaceae</taxon>
        <taxon>Purpureocillium</taxon>
    </lineage>
</organism>
<sequence length="393" mass="42422">MSPPSATTNPSSSSHLSSSSSASPAAAAAQRMPVKQKMAVSLKSLMSSLFAKTDPARDGDECLHDCDSCTVRYPRGFKIDEEDLLYGHVKGWSTHVLVGTGKADWVRDVADEKGSVMEAIDRADAPTNGVTPHALRLQHAHPHDTSDYSEPTTVLLLPAFTLVQNVHPRNVPTLLSQIVSNAPTNTSPLRLESHPPLPRSIPSPDPSSVPDLLTRPCPHSAVILMCSQKTRDARCGQSAPLLRKELERHLRPLGLYRDLHDERPGGVGIYFISHVGGHKYSANVMIYRRPNAFGQDDDDAVVEEETHDPQSSASDHPAPNGNGNGNGEANGNGKPANGDAKADLGAGQCIWLARVKPEDCENLVRYTVLKGKVVKPESQLRGGFDRVKGLTSW</sequence>
<keyword evidence="2" id="KW-1185">Reference proteome</keyword>